<accession>A0A328B9S5</accession>
<dbReference type="RefSeq" id="WP_111480221.1">
    <property type="nucleotide sequence ID" value="NZ_QHKM01000009.1"/>
</dbReference>
<proteinExistence type="predicted"/>
<protein>
    <submittedName>
        <fullName evidence="1">Uncharacterized protein</fullName>
    </submittedName>
</protein>
<dbReference type="Proteomes" id="UP000248553">
    <property type="component" value="Unassembled WGS sequence"/>
</dbReference>
<name>A0A328B9S5_9BACT</name>
<reference evidence="2" key="1">
    <citation type="submission" date="2018-05" db="EMBL/GenBank/DDBJ databases">
        <authorList>
            <person name="Nie L."/>
        </authorList>
    </citation>
    <scope>NUCLEOTIDE SEQUENCE [LARGE SCALE GENOMIC DNA]</scope>
    <source>
        <strain evidence="2">NL</strain>
    </source>
</reference>
<keyword evidence="2" id="KW-1185">Reference proteome</keyword>
<organism evidence="1 2">
    <name type="scientific">Hymenobacter edaphi</name>
    <dbReference type="NCBI Taxonomy" id="2211146"/>
    <lineage>
        <taxon>Bacteria</taxon>
        <taxon>Pseudomonadati</taxon>
        <taxon>Bacteroidota</taxon>
        <taxon>Cytophagia</taxon>
        <taxon>Cytophagales</taxon>
        <taxon>Hymenobacteraceae</taxon>
        <taxon>Hymenobacter</taxon>
    </lineage>
</organism>
<sequence length="126" mass="14631">MHPSLTPAFYEQLEWQLSAVLSRSPDRSRRRYWCDGILDPEWAEDYQPEYVRRTRQIRLRAWIAQGPTKGGGSSVQELWPLTVKLGPQSYEAYTQGQELTPYVPSSGHDDWLLLALENQALEVQLR</sequence>
<evidence type="ECO:0000313" key="1">
    <source>
        <dbReference type="EMBL" id="RAK63559.1"/>
    </source>
</evidence>
<comment type="caution">
    <text evidence="1">The sequence shown here is derived from an EMBL/GenBank/DDBJ whole genome shotgun (WGS) entry which is preliminary data.</text>
</comment>
<dbReference type="AlphaFoldDB" id="A0A328B9S5"/>
<dbReference type="OrthoDB" id="798785at2"/>
<gene>
    <name evidence="1" type="ORF">DLM85_21400</name>
</gene>
<dbReference type="EMBL" id="QHKM01000009">
    <property type="protein sequence ID" value="RAK63559.1"/>
    <property type="molecule type" value="Genomic_DNA"/>
</dbReference>
<evidence type="ECO:0000313" key="2">
    <source>
        <dbReference type="Proteomes" id="UP000248553"/>
    </source>
</evidence>